<name>A0A7C3FZE9_9PROT</name>
<organism evidence="1">
    <name type="scientific">Hellea balneolensis</name>
    <dbReference type="NCBI Taxonomy" id="287478"/>
    <lineage>
        <taxon>Bacteria</taxon>
        <taxon>Pseudomonadati</taxon>
        <taxon>Pseudomonadota</taxon>
        <taxon>Alphaproteobacteria</taxon>
        <taxon>Maricaulales</taxon>
        <taxon>Robiginitomaculaceae</taxon>
        <taxon>Hellea</taxon>
    </lineage>
</organism>
<dbReference type="InterPro" id="IPR029033">
    <property type="entry name" value="His_PPase_superfam"/>
</dbReference>
<dbReference type="PANTHER" id="PTHR47623:SF1">
    <property type="entry name" value="OS09G0287300 PROTEIN"/>
    <property type="match status" value="1"/>
</dbReference>
<reference evidence="1" key="1">
    <citation type="journal article" date="2020" name="mSystems">
        <title>Genome- and Community-Level Interaction Insights into Carbon Utilization and Element Cycling Functions of Hydrothermarchaeota in Hydrothermal Sediment.</title>
        <authorList>
            <person name="Zhou Z."/>
            <person name="Liu Y."/>
            <person name="Xu W."/>
            <person name="Pan J."/>
            <person name="Luo Z.H."/>
            <person name="Li M."/>
        </authorList>
    </citation>
    <scope>NUCLEOTIDE SEQUENCE [LARGE SCALE GENOMIC DNA]</scope>
    <source>
        <strain evidence="1">HyVt-489</strain>
    </source>
</reference>
<dbReference type="EMBL" id="DRMN01000134">
    <property type="protein sequence ID" value="HFB54671.1"/>
    <property type="molecule type" value="Genomic_DNA"/>
</dbReference>
<accession>A0A7C3FZE9</accession>
<dbReference type="Gene3D" id="3.40.50.1240">
    <property type="entry name" value="Phosphoglycerate mutase-like"/>
    <property type="match status" value="1"/>
</dbReference>
<dbReference type="Pfam" id="PF00300">
    <property type="entry name" value="His_Phos_1"/>
    <property type="match status" value="1"/>
</dbReference>
<dbReference type="AlphaFoldDB" id="A0A7C3FZE9"/>
<dbReference type="PANTHER" id="PTHR47623">
    <property type="entry name" value="OS09G0287300 PROTEIN"/>
    <property type="match status" value="1"/>
</dbReference>
<evidence type="ECO:0000313" key="1">
    <source>
        <dbReference type="EMBL" id="HFB54671.1"/>
    </source>
</evidence>
<protein>
    <submittedName>
        <fullName evidence="1">Histidine phosphatase family protein</fullName>
    </submittedName>
</protein>
<sequence>MALEHLILLRHAKSSWQDGRMADHERPLNDRGRRAAKAIGGILRVKKILPATIWSSDSLRTRETVTGLGLDDDTYDVEFLDGFYHASANKILYLCAQKGEPKNGPLMLVGHNPGFEDLLFH</sequence>
<dbReference type="SUPFAM" id="SSF53254">
    <property type="entry name" value="Phosphoglycerate mutase-like"/>
    <property type="match status" value="1"/>
</dbReference>
<gene>
    <name evidence="1" type="ORF">ENJ46_02000</name>
</gene>
<dbReference type="CDD" id="cd07067">
    <property type="entry name" value="HP_PGM_like"/>
    <property type="match status" value="1"/>
</dbReference>
<dbReference type="Proteomes" id="UP000886042">
    <property type="component" value="Unassembled WGS sequence"/>
</dbReference>
<proteinExistence type="predicted"/>
<comment type="caution">
    <text evidence="1">The sequence shown here is derived from an EMBL/GenBank/DDBJ whole genome shotgun (WGS) entry which is preliminary data.</text>
</comment>
<feature type="non-terminal residue" evidence="1">
    <location>
        <position position="121"/>
    </location>
</feature>
<dbReference type="SMART" id="SM00855">
    <property type="entry name" value="PGAM"/>
    <property type="match status" value="1"/>
</dbReference>
<dbReference type="InterPro" id="IPR013078">
    <property type="entry name" value="His_Pase_superF_clade-1"/>
</dbReference>